<evidence type="ECO:0000313" key="3">
    <source>
        <dbReference type="EMBL" id="KRH07202.1"/>
    </source>
</evidence>
<evidence type="ECO:0000313" key="5">
    <source>
        <dbReference type="Proteomes" id="UP000008827"/>
    </source>
</evidence>
<keyword evidence="1" id="KW-0472">Membrane</keyword>
<dbReference type="PaxDb" id="3847-GLYMA16G08085.1"/>
<dbReference type="EMBL" id="CM000849">
    <property type="protein sequence ID" value="KRH07202.1"/>
    <property type="molecule type" value="Genomic_DNA"/>
</dbReference>
<evidence type="ECO:0000256" key="1">
    <source>
        <dbReference type="SAM" id="Phobius"/>
    </source>
</evidence>
<dbReference type="AlphaFoldDB" id="A0A0R0FV76"/>
<dbReference type="EnsemblPlants" id="KRH07202">
    <property type="protein sequence ID" value="KRH07202"/>
    <property type="gene ID" value="GLYMA_16G074400"/>
</dbReference>
<dbReference type="Gramene" id="KRH07202">
    <property type="protein sequence ID" value="KRH07202"/>
    <property type="gene ID" value="GLYMA_16G074400"/>
</dbReference>
<keyword evidence="5" id="KW-1185">Reference proteome</keyword>
<gene>
    <name evidence="3" type="ORF">GLYMA_16G074400</name>
</gene>
<reference evidence="3" key="3">
    <citation type="submission" date="2018-07" db="EMBL/GenBank/DDBJ databases">
        <title>WGS assembly of Glycine max.</title>
        <authorList>
            <person name="Schmutz J."/>
            <person name="Cannon S."/>
            <person name="Schlueter J."/>
            <person name="Ma J."/>
            <person name="Mitros T."/>
            <person name="Nelson W."/>
            <person name="Hyten D."/>
            <person name="Song Q."/>
            <person name="Thelen J."/>
            <person name="Cheng J."/>
            <person name="Xu D."/>
            <person name="Hellsten U."/>
            <person name="May G."/>
            <person name="Yu Y."/>
            <person name="Sakurai T."/>
            <person name="Umezawa T."/>
            <person name="Bhattacharyya M."/>
            <person name="Sandhu D."/>
            <person name="Valliyodan B."/>
            <person name="Lindquist E."/>
            <person name="Peto M."/>
            <person name="Grant D."/>
            <person name="Shu S."/>
            <person name="Goodstein D."/>
            <person name="Barry K."/>
            <person name="Futrell-Griggs M."/>
            <person name="Abernathy B."/>
            <person name="Du J."/>
            <person name="Tian Z."/>
            <person name="Zhu L."/>
            <person name="Gill N."/>
            <person name="Joshi T."/>
            <person name="Libault M."/>
            <person name="Sethuraman A."/>
            <person name="Zhang X."/>
            <person name="Shinozaki K."/>
            <person name="Nguyen H."/>
            <person name="Wing R."/>
            <person name="Cregan P."/>
            <person name="Specht J."/>
            <person name="Grimwood J."/>
            <person name="Rokhsar D."/>
            <person name="Stacey G."/>
            <person name="Shoemaker R."/>
            <person name="Jackson S."/>
        </authorList>
    </citation>
    <scope>NUCLEOTIDE SEQUENCE</scope>
    <source>
        <tissue evidence="3">Callus</tissue>
    </source>
</reference>
<organism evidence="3">
    <name type="scientific">Glycine max</name>
    <name type="common">Soybean</name>
    <name type="synonym">Glycine hispida</name>
    <dbReference type="NCBI Taxonomy" id="3847"/>
    <lineage>
        <taxon>Eukaryota</taxon>
        <taxon>Viridiplantae</taxon>
        <taxon>Streptophyta</taxon>
        <taxon>Embryophyta</taxon>
        <taxon>Tracheophyta</taxon>
        <taxon>Spermatophyta</taxon>
        <taxon>Magnoliopsida</taxon>
        <taxon>eudicotyledons</taxon>
        <taxon>Gunneridae</taxon>
        <taxon>Pentapetalae</taxon>
        <taxon>rosids</taxon>
        <taxon>fabids</taxon>
        <taxon>Fabales</taxon>
        <taxon>Fabaceae</taxon>
        <taxon>Papilionoideae</taxon>
        <taxon>50 kb inversion clade</taxon>
        <taxon>NPAAA clade</taxon>
        <taxon>indigoferoid/millettioid clade</taxon>
        <taxon>Phaseoleae</taxon>
        <taxon>Glycine</taxon>
        <taxon>Glycine subgen. Soja</taxon>
    </lineage>
</organism>
<proteinExistence type="predicted"/>
<reference evidence="3 4" key="1">
    <citation type="journal article" date="2010" name="Nature">
        <title>Genome sequence of the palaeopolyploid soybean.</title>
        <authorList>
            <person name="Schmutz J."/>
            <person name="Cannon S.B."/>
            <person name="Schlueter J."/>
            <person name="Ma J."/>
            <person name="Mitros T."/>
            <person name="Nelson W."/>
            <person name="Hyten D.L."/>
            <person name="Song Q."/>
            <person name="Thelen J.J."/>
            <person name="Cheng J."/>
            <person name="Xu D."/>
            <person name="Hellsten U."/>
            <person name="May G.D."/>
            <person name="Yu Y."/>
            <person name="Sakurai T."/>
            <person name="Umezawa T."/>
            <person name="Bhattacharyya M.K."/>
            <person name="Sandhu D."/>
            <person name="Valliyodan B."/>
            <person name="Lindquist E."/>
            <person name="Peto M."/>
            <person name="Grant D."/>
            <person name="Shu S."/>
            <person name="Goodstein D."/>
            <person name="Barry K."/>
            <person name="Futrell-Griggs M."/>
            <person name="Abernathy B."/>
            <person name="Du J."/>
            <person name="Tian Z."/>
            <person name="Zhu L."/>
            <person name="Gill N."/>
            <person name="Joshi T."/>
            <person name="Libault M."/>
            <person name="Sethuraman A."/>
            <person name="Zhang X.-C."/>
            <person name="Shinozaki K."/>
            <person name="Nguyen H.T."/>
            <person name="Wing R.A."/>
            <person name="Cregan P."/>
            <person name="Specht J."/>
            <person name="Grimwood J."/>
            <person name="Rokhsar D."/>
            <person name="Stacey G."/>
            <person name="Shoemaker R.C."/>
            <person name="Jackson S.A."/>
        </authorList>
    </citation>
    <scope>NUCLEOTIDE SEQUENCE</scope>
    <source>
        <strain evidence="4">cv. Williams 82</strain>
        <tissue evidence="3">Callus</tissue>
    </source>
</reference>
<evidence type="ECO:0000313" key="4">
    <source>
        <dbReference type="EnsemblPlants" id="KRH07202"/>
    </source>
</evidence>
<dbReference type="InParanoid" id="A0A0R0FV76"/>
<feature type="signal peptide" evidence="2">
    <location>
        <begin position="1"/>
        <end position="27"/>
    </location>
</feature>
<feature type="chain" id="PRO_5014521114" evidence="2">
    <location>
        <begin position="28"/>
        <end position="101"/>
    </location>
</feature>
<feature type="transmembrane region" description="Helical" evidence="1">
    <location>
        <begin position="63"/>
        <end position="89"/>
    </location>
</feature>
<dbReference type="Proteomes" id="UP000008827">
    <property type="component" value="Chromosome 16"/>
</dbReference>
<keyword evidence="2" id="KW-0732">Signal</keyword>
<feature type="non-terminal residue" evidence="3">
    <location>
        <position position="1"/>
    </location>
</feature>
<name>A0A0R0FV76_SOYBN</name>
<accession>A0A0R0FV76</accession>
<reference evidence="4" key="2">
    <citation type="submission" date="2018-02" db="UniProtKB">
        <authorList>
            <consortium name="EnsemblPlants"/>
        </authorList>
    </citation>
    <scope>IDENTIFICATION</scope>
    <source>
        <strain evidence="4">Williams 82</strain>
    </source>
</reference>
<sequence length="101" mass="11722">HRQREGNSGFHLFPSFVTVLFLRPLQGDQGLNLKVLVIFFETWKEFVSCQVASRIGCFHSKKYLIAGSSSLEIIFWFPLLIAPSFLFYFNDQHIVLNACFF</sequence>
<keyword evidence="1" id="KW-1133">Transmembrane helix</keyword>
<evidence type="ECO:0000256" key="2">
    <source>
        <dbReference type="SAM" id="SignalP"/>
    </source>
</evidence>
<protein>
    <submittedName>
        <fullName evidence="3 4">Uncharacterized protein</fullName>
    </submittedName>
</protein>
<keyword evidence="1" id="KW-0812">Transmembrane</keyword>